<evidence type="ECO:0000313" key="4">
    <source>
        <dbReference type="EMBL" id="SVE61766.1"/>
    </source>
</evidence>
<dbReference type="Pfam" id="PF16347">
    <property type="entry name" value="SGSH_C"/>
    <property type="match status" value="1"/>
</dbReference>
<gene>
    <name evidence="4" type="ORF">METZ01_LOCUS514620</name>
</gene>
<accession>A0A383EXY9</accession>
<dbReference type="Gene3D" id="2.60.120.260">
    <property type="entry name" value="Galactose-binding domain-like"/>
    <property type="match status" value="1"/>
</dbReference>
<sequence length="229" mass="25306">NGGMKGTKGSTDEGGVRVPGLMRWSKHIQPGMVIEEIAGGIDLLPTLADMACVEVVSEKPLDGRSLKPLLINETTDWPDRMIFTHQRNAISVRNQQFRLDTKGKLYDMSTDPGQIRDVSDDFPEVQAMLVKAVDEWCTEVFPIQDNLPFSVGYWKSTPLPARDGVPHGGIQRSARAPNCSYFTNWTEVNDSMTWDITVGTSGNYEAIVYYTCPAEDVGATVELSFNGQT</sequence>
<dbReference type="InterPro" id="IPR050738">
    <property type="entry name" value="Sulfatase"/>
</dbReference>
<evidence type="ECO:0000256" key="2">
    <source>
        <dbReference type="ARBA" id="ARBA00022801"/>
    </source>
</evidence>
<dbReference type="AlphaFoldDB" id="A0A383EXY9"/>
<dbReference type="SUPFAM" id="SSF53649">
    <property type="entry name" value="Alkaline phosphatase-like"/>
    <property type="match status" value="1"/>
</dbReference>
<dbReference type="EMBL" id="UINC01229871">
    <property type="protein sequence ID" value="SVE61766.1"/>
    <property type="molecule type" value="Genomic_DNA"/>
</dbReference>
<feature type="non-terminal residue" evidence="4">
    <location>
        <position position="1"/>
    </location>
</feature>
<feature type="non-terminal residue" evidence="4">
    <location>
        <position position="229"/>
    </location>
</feature>
<dbReference type="GO" id="GO:0004065">
    <property type="term" value="F:arylsulfatase activity"/>
    <property type="evidence" value="ECO:0007669"/>
    <property type="project" value="TreeGrafter"/>
</dbReference>
<feature type="domain" description="N-sulphoglucosamine sulphohydrolase C-terminal" evidence="3">
    <location>
        <begin position="14"/>
        <end position="130"/>
    </location>
</feature>
<dbReference type="Gene3D" id="3.40.720.10">
    <property type="entry name" value="Alkaline Phosphatase, subunit A"/>
    <property type="match status" value="1"/>
</dbReference>
<dbReference type="InterPro" id="IPR032506">
    <property type="entry name" value="SGSH_C"/>
</dbReference>
<organism evidence="4">
    <name type="scientific">marine metagenome</name>
    <dbReference type="NCBI Taxonomy" id="408172"/>
    <lineage>
        <taxon>unclassified sequences</taxon>
        <taxon>metagenomes</taxon>
        <taxon>ecological metagenomes</taxon>
    </lineage>
</organism>
<keyword evidence="2" id="KW-0378">Hydrolase</keyword>
<evidence type="ECO:0000259" key="3">
    <source>
        <dbReference type="Pfam" id="PF16347"/>
    </source>
</evidence>
<reference evidence="4" key="1">
    <citation type="submission" date="2018-05" db="EMBL/GenBank/DDBJ databases">
        <authorList>
            <person name="Lanie J.A."/>
            <person name="Ng W.-L."/>
            <person name="Kazmierczak K.M."/>
            <person name="Andrzejewski T.M."/>
            <person name="Davidsen T.M."/>
            <person name="Wayne K.J."/>
            <person name="Tettelin H."/>
            <person name="Glass J.I."/>
            <person name="Rusch D."/>
            <person name="Podicherti R."/>
            <person name="Tsui H.-C.T."/>
            <person name="Winkler M.E."/>
        </authorList>
    </citation>
    <scope>NUCLEOTIDE SEQUENCE</scope>
</reference>
<proteinExistence type="inferred from homology"/>
<name>A0A383EXY9_9ZZZZ</name>
<comment type="similarity">
    <text evidence="1">Belongs to the sulfatase family.</text>
</comment>
<dbReference type="PANTHER" id="PTHR42693:SF53">
    <property type="entry name" value="ENDO-4-O-SULFATASE"/>
    <property type="match status" value="1"/>
</dbReference>
<dbReference type="InterPro" id="IPR017850">
    <property type="entry name" value="Alkaline_phosphatase_core_sf"/>
</dbReference>
<evidence type="ECO:0000256" key="1">
    <source>
        <dbReference type="ARBA" id="ARBA00008779"/>
    </source>
</evidence>
<dbReference type="PANTHER" id="PTHR42693">
    <property type="entry name" value="ARYLSULFATASE FAMILY MEMBER"/>
    <property type="match status" value="1"/>
</dbReference>
<protein>
    <recommendedName>
        <fullName evidence="3">N-sulphoglucosamine sulphohydrolase C-terminal domain-containing protein</fullName>
    </recommendedName>
</protein>